<accession>A0A382GCD0</accession>
<reference evidence="1" key="1">
    <citation type="submission" date="2018-05" db="EMBL/GenBank/DDBJ databases">
        <authorList>
            <person name="Lanie J.A."/>
            <person name="Ng W.-L."/>
            <person name="Kazmierczak K.M."/>
            <person name="Andrzejewski T.M."/>
            <person name="Davidsen T.M."/>
            <person name="Wayne K.J."/>
            <person name="Tettelin H."/>
            <person name="Glass J.I."/>
            <person name="Rusch D."/>
            <person name="Podicherti R."/>
            <person name="Tsui H.-C.T."/>
            <person name="Winkler M.E."/>
        </authorList>
    </citation>
    <scope>NUCLEOTIDE SEQUENCE</scope>
</reference>
<name>A0A382GCD0_9ZZZZ</name>
<dbReference type="AlphaFoldDB" id="A0A382GCD0"/>
<sequence length="39" mass="4592">MYTMGKYQNETIPVREAHRLDEKKLHAYLANHMDGISDD</sequence>
<protein>
    <submittedName>
        <fullName evidence="1">Uncharacterized protein</fullName>
    </submittedName>
</protein>
<proteinExistence type="predicted"/>
<dbReference type="EMBL" id="UINC01054503">
    <property type="protein sequence ID" value="SVB72294.1"/>
    <property type="molecule type" value="Genomic_DNA"/>
</dbReference>
<gene>
    <name evidence="1" type="ORF">METZ01_LOCUS225148</name>
</gene>
<feature type="non-terminal residue" evidence="1">
    <location>
        <position position="39"/>
    </location>
</feature>
<organism evidence="1">
    <name type="scientific">marine metagenome</name>
    <dbReference type="NCBI Taxonomy" id="408172"/>
    <lineage>
        <taxon>unclassified sequences</taxon>
        <taxon>metagenomes</taxon>
        <taxon>ecological metagenomes</taxon>
    </lineage>
</organism>
<evidence type="ECO:0000313" key="1">
    <source>
        <dbReference type="EMBL" id="SVB72294.1"/>
    </source>
</evidence>